<dbReference type="OrthoDB" id="408631at2759"/>
<dbReference type="AlphaFoldDB" id="A0A210Q8V2"/>
<accession>A0A210Q8V2</accession>
<comment type="caution">
    <text evidence="5">The sequence shown here is derived from an EMBL/GenBank/DDBJ whole genome shotgun (WGS) entry which is preliminary data.</text>
</comment>
<dbReference type="Pfam" id="PF00135">
    <property type="entry name" value="COesterase"/>
    <property type="match status" value="1"/>
</dbReference>
<comment type="similarity">
    <text evidence="1 3">Belongs to the type-B carboxylesterase/lipase family.</text>
</comment>
<dbReference type="PANTHER" id="PTHR43903">
    <property type="entry name" value="NEUROLIGIN"/>
    <property type="match status" value="1"/>
</dbReference>
<dbReference type="EMBL" id="NEDP02004568">
    <property type="protein sequence ID" value="OWF45151.1"/>
    <property type="molecule type" value="Genomic_DNA"/>
</dbReference>
<keyword evidence="2 3" id="KW-0378">Hydrolase</keyword>
<dbReference type="Proteomes" id="UP000242188">
    <property type="component" value="Unassembled WGS sequence"/>
</dbReference>
<proteinExistence type="inferred from homology"/>
<dbReference type="InterPro" id="IPR019826">
    <property type="entry name" value="Carboxylesterase_B_AS"/>
</dbReference>
<dbReference type="STRING" id="6573.A0A210Q8V2"/>
<evidence type="ECO:0000256" key="2">
    <source>
        <dbReference type="ARBA" id="ARBA00022801"/>
    </source>
</evidence>
<dbReference type="EC" id="3.1.1.-" evidence="3"/>
<evidence type="ECO:0000256" key="3">
    <source>
        <dbReference type="RuleBase" id="RU361235"/>
    </source>
</evidence>
<gene>
    <name evidence="5" type="ORF">KP79_PYT13259</name>
</gene>
<evidence type="ECO:0000256" key="1">
    <source>
        <dbReference type="ARBA" id="ARBA00005964"/>
    </source>
</evidence>
<feature type="domain" description="Carboxylesterase type B" evidence="4">
    <location>
        <begin position="23"/>
        <end position="556"/>
    </location>
</feature>
<feature type="chain" id="PRO_5011827997" description="Carboxylic ester hydrolase" evidence="3">
    <location>
        <begin position="21"/>
        <end position="573"/>
    </location>
</feature>
<evidence type="ECO:0000313" key="5">
    <source>
        <dbReference type="EMBL" id="OWF45151.1"/>
    </source>
</evidence>
<evidence type="ECO:0000259" key="4">
    <source>
        <dbReference type="Pfam" id="PF00135"/>
    </source>
</evidence>
<evidence type="ECO:0000313" key="6">
    <source>
        <dbReference type="Proteomes" id="UP000242188"/>
    </source>
</evidence>
<name>A0A210Q8V2_MIZYE</name>
<protein>
    <recommendedName>
        <fullName evidence="3">Carboxylic ester hydrolase</fullName>
        <ecNumber evidence="3">3.1.1.-</ecNumber>
    </recommendedName>
</protein>
<organism evidence="5 6">
    <name type="scientific">Mizuhopecten yessoensis</name>
    <name type="common">Japanese scallop</name>
    <name type="synonym">Patinopecten yessoensis</name>
    <dbReference type="NCBI Taxonomy" id="6573"/>
    <lineage>
        <taxon>Eukaryota</taxon>
        <taxon>Metazoa</taxon>
        <taxon>Spiralia</taxon>
        <taxon>Lophotrochozoa</taxon>
        <taxon>Mollusca</taxon>
        <taxon>Bivalvia</taxon>
        <taxon>Autobranchia</taxon>
        <taxon>Pteriomorphia</taxon>
        <taxon>Pectinida</taxon>
        <taxon>Pectinoidea</taxon>
        <taxon>Pectinidae</taxon>
        <taxon>Mizuhopecten</taxon>
    </lineage>
</organism>
<dbReference type="InterPro" id="IPR002018">
    <property type="entry name" value="CarbesteraseB"/>
</dbReference>
<dbReference type="PROSITE" id="PS00122">
    <property type="entry name" value="CARBOXYLESTERASE_B_1"/>
    <property type="match status" value="1"/>
</dbReference>
<dbReference type="InterPro" id="IPR051093">
    <property type="entry name" value="Neuroligin/BSAL"/>
</dbReference>
<feature type="signal peptide" evidence="3">
    <location>
        <begin position="1"/>
        <end position="20"/>
    </location>
</feature>
<dbReference type="Gene3D" id="3.40.50.1820">
    <property type="entry name" value="alpha/beta hydrolase"/>
    <property type="match status" value="1"/>
</dbReference>
<dbReference type="ESTHER" id="mizye-a0a210q8v2">
    <property type="family name" value="Carb_B_Mollusca"/>
</dbReference>
<dbReference type="InterPro" id="IPR029058">
    <property type="entry name" value="AB_hydrolase_fold"/>
</dbReference>
<keyword evidence="3" id="KW-0732">Signal</keyword>
<dbReference type="SUPFAM" id="SSF53474">
    <property type="entry name" value="alpha/beta-Hydrolases"/>
    <property type="match status" value="1"/>
</dbReference>
<sequence length="573" mass="63128">MMQTLCVAVWLTKSLVVCTGHSGPVVNTPSGPIQGVVVPALGQNVLQFRNIPFAEPPVGELRFEKPVPVGPWTDTLDGTKFGPSCIQDTNFLPEVRENLDNKETSEDCLQLNVYVPEAVSTTVKKPVMVYIHGGGFASGYAALYDSSYFALKDVIVVTLQYRLGLFGFLSTGDSTLPGNYGLWDMIEALRWVNKNIASFGGDPHMVTIVGESAGGFAVSFLSVSPTTKGLFQRVVAQSGTPVSKLFISENPIRVAEKVGSYAGCITDTESVIDNEALIKCLKGKSAEDLLKAQSDPTTLYFGRFSISVNLWPVIDGELLLRKPIDSLQDPGSEELLYLQSLDLIAGTNDNEASLIPFIFSHFQEPMNFSLSDGIPTPLLCDVFAPAVAKDAFDDETIVSDMLCQRYKEDNMFDQAQSISDLYGDLFFHAPTVALLDFHSKGNTRSNTYQYLFTHEITFKFLVPSFPWSKGAGHGVECLYMFGPGDIGAIDDSIRSTEGRALTDTVVTYLTNFAKTGNPNGQGLVPWEKFTTRGRYYLDINYKPVLRQDLYQKRITFLQQDIPNQLRQSSKTEL</sequence>
<keyword evidence="6" id="KW-1185">Reference proteome</keyword>
<dbReference type="GO" id="GO:0016787">
    <property type="term" value="F:hydrolase activity"/>
    <property type="evidence" value="ECO:0007669"/>
    <property type="project" value="UniProtKB-KW"/>
</dbReference>
<reference evidence="5 6" key="1">
    <citation type="journal article" date="2017" name="Nat. Ecol. Evol.">
        <title>Scallop genome provides insights into evolution of bilaterian karyotype and development.</title>
        <authorList>
            <person name="Wang S."/>
            <person name="Zhang J."/>
            <person name="Jiao W."/>
            <person name="Li J."/>
            <person name="Xun X."/>
            <person name="Sun Y."/>
            <person name="Guo X."/>
            <person name="Huan P."/>
            <person name="Dong B."/>
            <person name="Zhang L."/>
            <person name="Hu X."/>
            <person name="Sun X."/>
            <person name="Wang J."/>
            <person name="Zhao C."/>
            <person name="Wang Y."/>
            <person name="Wang D."/>
            <person name="Huang X."/>
            <person name="Wang R."/>
            <person name="Lv J."/>
            <person name="Li Y."/>
            <person name="Zhang Z."/>
            <person name="Liu B."/>
            <person name="Lu W."/>
            <person name="Hui Y."/>
            <person name="Liang J."/>
            <person name="Zhou Z."/>
            <person name="Hou R."/>
            <person name="Li X."/>
            <person name="Liu Y."/>
            <person name="Li H."/>
            <person name="Ning X."/>
            <person name="Lin Y."/>
            <person name="Zhao L."/>
            <person name="Xing Q."/>
            <person name="Dou J."/>
            <person name="Li Y."/>
            <person name="Mao J."/>
            <person name="Guo H."/>
            <person name="Dou H."/>
            <person name="Li T."/>
            <person name="Mu C."/>
            <person name="Jiang W."/>
            <person name="Fu Q."/>
            <person name="Fu X."/>
            <person name="Miao Y."/>
            <person name="Liu J."/>
            <person name="Yu Q."/>
            <person name="Li R."/>
            <person name="Liao H."/>
            <person name="Li X."/>
            <person name="Kong Y."/>
            <person name="Jiang Z."/>
            <person name="Chourrout D."/>
            <person name="Li R."/>
            <person name="Bao Z."/>
        </authorList>
    </citation>
    <scope>NUCLEOTIDE SEQUENCE [LARGE SCALE GENOMIC DNA]</scope>
    <source>
        <strain evidence="5 6">PY_sf001</strain>
    </source>
</reference>